<evidence type="ECO:0000313" key="2">
    <source>
        <dbReference type="Proteomes" id="UP001234202"/>
    </source>
</evidence>
<accession>A0ACC2XKE3</accession>
<protein>
    <submittedName>
        <fullName evidence="1">Uncharacterized protein</fullName>
    </submittedName>
</protein>
<keyword evidence="2" id="KW-1185">Reference proteome</keyword>
<dbReference type="EMBL" id="JASBWV010000011">
    <property type="protein sequence ID" value="KAJ9123841.1"/>
    <property type="molecule type" value="Genomic_DNA"/>
</dbReference>
<proteinExistence type="predicted"/>
<gene>
    <name evidence="1" type="ORF">QFC24_003618</name>
</gene>
<name>A0ACC2XKE3_9TREE</name>
<sequence>MAGSQQVIDLFDLNTSAPTTQSDDQDEVLDNWKDFHRRATPNAPIDQHLNGGEERSRRSSGKGLLSGHSYKVYDWKASEDELPEELCLVMQAVAEAIGVQHSAVLKELHALEGLVESASRKVAAEVRREKR</sequence>
<reference evidence="1" key="1">
    <citation type="submission" date="2023-04" db="EMBL/GenBank/DDBJ databases">
        <title>Draft Genome sequencing of Naganishia species isolated from polar environments using Oxford Nanopore Technology.</title>
        <authorList>
            <person name="Leo P."/>
            <person name="Venkateswaran K."/>
        </authorList>
    </citation>
    <scope>NUCLEOTIDE SEQUENCE</scope>
    <source>
        <strain evidence="1">DBVPG 5303</strain>
    </source>
</reference>
<comment type="caution">
    <text evidence="1">The sequence shown here is derived from an EMBL/GenBank/DDBJ whole genome shotgun (WGS) entry which is preliminary data.</text>
</comment>
<organism evidence="1 2">
    <name type="scientific">Naganishia onofrii</name>
    <dbReference type="NCBI Taxonomy" id="1851511"/>
    <lineage>
        <taxon>Eukaryota</taxon>
        <taxon>Fungi</taxon>
        <taxon>Dikarya</taxon>
        <taxon>Basidiomycota</taxon>
        <taxon>Agaricomycotina</taxon>
        <taxon>Tremellomycetes</taxon>
        <taxon>Filobasidiales</taxon>
        <taxon>Filobasidiaceae</taxon>
        <taxon>Naganishia</taxon>
    </lineage>
</organism>
<evidence type="ECO:0000313" key="1">
    <source>
        <dbReference type="EMBL" id="KAJ9123841.1"/>
    </source>
</evidence>
<dbReference type="Proteomes" id="UP001234202">
    <property type="component" value="Unassembled WGS sequence"/>
</dbReference>